<dbReference type="AlphaFoldDB" id="A0A1Y5Q6E2"/>
<accession>A0A1Y5Q6E2</accession>
<name>A0A1Y5Q6E2_9GAMM</name>
<dbReference type="EMBL" id="FLTS01000001">
    <property type="protein sequence ID" value="SBV37840.1"/>
    <property type="molecule type" value="Genomic_DNA"/>
</dbReference>
<evidence type="ECO:0000313" key="1">
    <source>
        <dbReference type="EMBL" id="SBV37840.1"/>
    </source>
</evidence>
<gene>
    <name evidence="1" type="ORF">STPYR_12783</name>
</gene>
<dbReference type="InterPro" id="IPR011231">
    <property type="entry name" value="Phage_VT1-Sakai_H0018"/>
</dbReference>
<sequence length="117" mass="11364">MNNSHSSGNTVQIAAPSALTSGVPFILGTMLAVPVTSAASGELVAAQIEGAFTFPKLSTAEIAAGAKLHWDVSAGEFIVAASATGDLENCAVALAAAGNGTTTVVAKLLPGVGAVKA</sequence>
<evidence type="ECO:0008006" key="2">
    <source>
        <dbReference type="Google" id="ProtNLM"/>
    </source>
</evidence>
<organism evidence="1">
    <name type="scientific">uncultured Stenotrophomonas sp</name>
    <dbReference type="NCBI Taxonomy" id="165438"/>
    <lineage>
        <taxon>Bacteria</taxon>
        <taxon>Pseudomonadati</taxon>
        <taxon>Pseudomonadota</taxon>
        <taxon>Gammaproteobacteria</taxon>
        <taxon>Lysobacterales</taxon>
        <taxon>Lysobacteraceae</taxon>
        <taxon>Stenotrophomonas</taxon>
        <taxon>environmental samples</taxon>
    </lineage>
</organism>
<reference evidence="1" key="1">
    <citation type="submission" date="2016-03" db="EMBL/GenBank/DDBJ databases">
        <authorList>
            <person name="Ploux O."/>
        </authorList>
    </citation>
    <scope>NUCLEOTIDE SEQUENCE</scope>
    <source>
        <strain evidence="1">UC10</strain>
    </source>
</reference>
<protein>
    <recommendedName>
        <fullName evidence="2">DUF2190 family protein</fullName>
    </recommendedName>
</protein>
<dbReference type="Pfam" id="PF09956">
    <property type="entry name" value="Phage_cement_2"/>
    <property type="match status" value="1"/>
</dbReference>
<dbReference type="PIRSF" id="PIRSF030771">
    <property type="entry name" value="UCP030771"/>
    <property type="match status" value="1"/>
</dbReference>
<proteinExistence type="predicted"/>